<comment type="catalytic activity">
    <reaction evidence="1">
        <text>Random endo-hydrolysis of N-acetyl-beta-D-glucosaminide (1-&gt;4)-beta-linkages in chitin and chitodextrins.</text>
        <dbReference type="EC" id="3.2.1.14"/>
    </reaction>
</comment>
<keyword evidence="4" id="KW-0119">Carbohydrate metabolism</keyword>
<dbReference type="EMBL" id="JAMDGR010000002">
    <property type="protein sequence ID" value="MDD1147736.1"/>
    <property type="molecule type" value="Genomic_DNA"/>
</dbReference>
<dbReference type="GO" id="GO:0016787">
    <property type="term" value="F:hydrolase activity"/>
    <property type="evidence" value="ECO:0007669"/>
    <property type="project" value="UniProtKB-KW"/>
</dbReference>
<dbReference type="SUPFAM" id="SSF48403">
    <property type="entry name" value="Ankyrin repeat"/>
    <property type="match status" value="1"/>
</dbReference>
<dbReference type="SMART" id="SM00636">
    <property type="entry name" value="Glyco_18"/>
    <property type="match status" value="1"/>
</dbReference>
<dbReference type="InterPro" id="IPR050314">
    <property type="entry name" value="Glycosyl_Hydrlase_18"/>
</dbReference>
<dbReference type="PROSITE" id="PS51910">
    <property type="entry name" value="GH18_2"/>
    <property type="match status" value="1"/>
</dbReference>
<keyword evidence="4" id="KW-0624">Polysaccharide degradation</keyword>
<dbReference type="InterPro" id="IPR036770">
    <property type="entry name" value="Ankyrin_rpt-contain_sf"/>
</dbReference>
<feature type="domain" description="GH18" evidence="6">
    <location>
        <begin position="274"/>
        <end position="652"/>
    </location>
</feature>
<dbReference type="PANTHER" id="PTHR11177:SF317">
    <property type="entry name" value="CHITINASE 12-RELATED"/>
    <property type="match status" value="1"/>
</dbReference>
<name>A0ABT5Q0N1_9PSED</name>
<dbReference type="InterPro" id="IPR029070">
    <property type="entry name" value="Chitinase_insertion_sf"/>
</dbReference>
<protein>
    <recommendedName>
        <fullName evidence="2">chitinase</fullName>
        <ecNumber evidence="2">3.2.1.14</ecNumber>
    </recommendedName>
</protein>
<dbReference type="Proteomes" id="UP001217610">
    <property type="component" value="Unassembled WGS sequence"/>
</dbReference>
<dbReference type="Gene3D" id="3.20.20.80">
    <property type="entry name" value="Glycosidases"/>
    <property type="match status" value="2"/>
</dbReference>
<evidence type="ECO:0000256" key="1">
    <source>
        <dbReference type="ARBA" id="ARBA00000822"/>
    </source>
</evidence>
<keyword evidence="8" id="KW-1185">Reference proteome</keyword>
<accession>A0ABT5Q0N1</accession>
<dbReference type="Pfam" id="PF00704">
    <property type="entry name" value="Glyco_hydro_18"/>
    <property type="match status" value="1"/>
</dbReference>
<dbReference type="InterPro" id="IPR011044">
    <property type="entry name" value="Quino_amine_DH_bsu"/>
</dbReference>
<feature type="region of interest" description="Disordered" evidence="5">
    <location>
        <begin position="1418"/>
        <end position="1446"/>
    </location>
</feature>
<dbReference type="SUPFAM" id="SSF51445">
    <property type="entry name" value="(Trans)glycosidases"/>
    <property type="match status" value="2"/>
</dbReference>
<evidence type="ECO:0000259" key="6">
    <source>
        <dbReference type="PROSITE" id="PS51910"/>
    </source>
</evidence>
<evidence type="ECO:0000256" key="4">
    <source>
        <dbReference type="ARBA" id="ARBA00023326"/>
    </source>
</evidence>
<dbReference type="InterPro" id="IPR011583">
    <property type="entry name" value="Chitinase_II/V-like_cat"/>
</dbReference>
<dbReference type="SUPFAM" id="SSF50969">
    <property type="entry name" value="YVTN repeat-like/Quinoprotein amine dehydrogenase"/>
    <property type="match status" value="1"/>
</dbReference>
<reference evidence="7 8" key="1">
    <citation type="submission" date="2022-05" db="EMBL/GenBank/DDBJ databases">
        <title>Novel Pseudomonas spp. Isolated from a Rainbow Trout Aquaculture Facility.</title>
        <authorList>
            <person name="Testerman T."/>
            <person name="Graf J."/>
        </authorList>
    </citation>
    <scope>NUCLEOTIDE SEQUENCE [LARGE SCALE GENOMIC DNA]</scope>
    <source>
        <strain evidence="7 8">ID357</strain>
    </source>
</reference>
<dbReference type="Gene3D" id="1.25.40.20">
    <property type="entry name" value="Ankyrin repeat-containing domain"/>
    <property type="match status" value="1"/>
</dbReference>
<evidence type="ECO:0000256" key="5">
    <source>
        <dbReference type="SAM" id="MobiDB-lite"/>
    </source>
</evidence>
<keyword evidence="7" id="KW-0378">Hydrolase</keyword>
<organism evidence="7 8">
    <name type="scientific">Pseudomonas idahonensis</name>
    <dbReference type="NCBI Taxonomy" id="2942628"/>
    <lineage>
        <taxon>Bacteria</taxon>
        <taxon>Pseudomonadati</taxon>
        <taxon>Pseudomonadota</taxon>
        <taxon>Gammaproteobacteria</taxon>
        <taxon>Pseudomonadales</taxon>
        <taxon>Pseudomonadaceae</taxon>
        <taxon>Pseudomonas</taxon>
    </lineage>
</organism>
<dbReference type="InterPro" id="IPR017853">
    <property type="entry name" value="GH"/>
</dbReference>
<comment type="caution">
    <text evidence="7">The sequence shown here is derived from an EMBL/GenBank/DDBJ whole genome shotgun (WGS) entry which is preliminary data.</text>
</comment>
<dbReference type="RefSeq" id="WP_273922535.1">
    <property type="nucleotide sequence ID" value="NZ_JAMDGR010000002.1"/>
</dbReference>
<gene>
    <name evidence="7" type="ORF">M5G25_05545</name>
</gene>
<evidence type="ECO:0000256" key="2">
    <source>
        <dbReference type="ARBA" id="ARBA00012729"/>
    </source>
</evidence>
<dbReference type="EC" id="3.2.1.14" evidence="2"/>
<dbReference type="PANTHER" id="PTHR11177">
    <property type="entry name" value="CHITINASE"/>
    <property type="match status" value="1"/>
</dbReference>
<dbReference type="InterPro" id="IPR015943">
    <property type="entry name" value="WD40/YVTN_repeat-like_dom_sf"/>
</dbReference>
<keyword evidence="3" id="KW-0146">Chitin degradation</keyword>
<dbReference type="Gene3D" id="2.130.10.10">
    <property type="entry name" value="YVTN repeat-like/Quinoprotein amine dehydrogenase"/>
    <property type="match status" value="1"/>
</dbReference>
<proteinExistence type="predicted"/>
<sequence>MKILSSVTALYDNYFCAWGGLSHGSCSRKDAGDHYELTWNYQEPQVIGPYEQVALSYANSFYGLPIRSAIAGVQYLPRVFVQLDVDTSGVKGLSAKPEEADFKEVQLDAVILQKEGGERRVLDRSMADKARSSDLTRRFVGYYANYFMYERDYFVTDIPIDHINCISYGMMCVQEDGSLCSSDEWSDNFQVAALQFMKQLNPSLQVSLIVGGWPKSPSVTFSTASSFPSKQSVEEGHFRIVQLEQKNQWEVLYNRPPTPTLPGAVISLRIDREPELYSYFDLDPQRLFDDNAPKRGLYAWLTKHGASYEGCSINVADERQYESRYRAADQSILDADLELMSLLGKAFDAQSSIAPFAMQFRQISRNPAQRERLAQSAATALRTLGFDGFEVDWEYPLVEDGDGYLDLLCDLRKTLGDKQLAVAVPCAPDKINRLTERQWRGLGDQVDHVNVMSYDYHGSWSQVSWFNAPMGMPDPAAGGNRVPENQRTYCLNETVRIFLQLVARNCLTRRQLTLGLAGYGRAVQVEAVNDDNKGLLCRIVGRASPGEPFYREIVAMREAGGYKPKEGDAPGLGWPGMKFVSELDPFARSPYAYSTLSGVSLTYDDPRSLREKVRLALAEQWGGVMIWDLSDDVPVSHQDSLIAAVSDELRQCHPATAVTFCEQEQDPWLVAARKDEPVVALTLASRVVEYAAQPASHAQDLGSQPIQALAALPGGAVAAISAAGLHLLTTQYQGFETQRTLAFDKAVTGRTASLPLSDGRLLLRRADGTLLVLRLQDGQCQKELELARSIHDMSCVGPNQIAALQGQSLLVWTFDASGFQQTHRVDHPAQLVAFAPLSGGQLLLVSNDGEAFLWTAEASGLQPLSLARGIEVPRLLRLLPDGRLLACLGSGALQLWQVARDDGRLQALEVTVQPWNGIARDWLDVAVLPSGGFALLDRERLVLWQANPSTRMYEVIQQIVVPGASALALLQDASLLVAQGQSLQRLEFPGWPRVQAARRTPWQVTDKDGLTALHWLAKGTRTSSLEQWLAIGAPADWWLPGTDKTLLAEAMRAGRPQAAAMLLRAGAPLWQAEHAASHGQLLNAELLAELLPASLIAALPAENRVARVKPGFDLSQLPSDCHDLLTGYPLLTGRMAICVYLLVPLLARQLQNLLSHFEIDDDCLTELRQECPRVVAQVQPLCGRGFADEASLRLALTQQLGEADPGALDAVQNACRRVKPQLAGEGRYDLAIFEQGVTVLQRILDQALEQPLLALQRKQLLEQFVELAAPQPGDLLNIKANVCAADLPAATIDFLTLYPRATTQMAEQLKVWSPALADLITGFSVGRPQPVAMELPDEAIDRAHRAMRQLLVAVVHPAMTQARAADFLARYASAPWSPRVDPLAQPLAWVNWAFDPPLSSSVTREQGQVATPYRTGSAWQVPGQASGVRPAQQSTPGSSAPDLDDHRSYIAKVRAVGDAMAEKSKPGKDYFADYKESKRAKVESAHPLTEEIRSLKDRVARQYRELNAQSEDLHKLDTLSLDRQYQFVAQKRGIQLDAGLNEAQQRALVNEWKDQEALQIERGVEAADAKRKQLKNLEARRTFEVNADPRMEAIAKREASLNKLNSGLDNTREILQGVQAISKFTRMLSNHFLGDSDAGEIVNKVLDYIDLGINIAVVAIDAVKSIANALSSGGGMGVFGVVTAVANLAASIFGMFNPQPDPYLEAAKAISEQITQMYNVMNQRFDQVMEQLQNMNQSLSWQMNVFNHQVDARFDGLQRQLDDMSVSLTRQLQQLDAALVSGLRMTRREIRDSTQQVLASIVWSHDDLVNRMEMANQGFKSDLQGLNALMSTQLLADLNEIDVMIANAEREHGKAAALVALQNDPARLQQMRDRLESGIRNKLLAGGISRPLASLCFDSFENAEVMNMARVMATDHFAECFAFYYASQGADSRDHSSKVWNSTAVAFPLSRRFLRLQSWYARWLENPLSIMAAVAELVDAPVARSRQFLVGLQQDKEFFSRLLDRYLERALELLRACRGVTVRELGQTLRLPSSLLTDTPALLPLMFDRLPRLGLSNLALDTLESNRPQRRDQDISALQAYFDAPAGNWRLQKLCRTLVLGHALNACELRLDGDDSMRALVMRYAGKDVSIVSMSVQDDRVLSVALSSCDNGLFVALGEDCRQIQQQWIAAYNRRIPQDCSAELKALDASISQLALFLGLAGAAAQEIEQVMGLCWNSQSVVAYLEAQAELTSLEKDRLSPPLALLASYTDQLSKQAQTLVESTLAALAARPSSDDELPSLRDSLLAQLDLLEQQAKDLRGELAGRDLSDVLRAHGLAEEDGLLRLPLERLREGMTFEMMPGIQLQEGCRLTLAGSGRFDLTYTDGVGRAVVQKVDLDDAIAQIDLVSAVGQENLATLGIGVTAQEHQDVWLEGIWIKEAEISSS</sequence>
<evidence type="ECO:0000313" key="7">
    <source>
        <dbReference type="EMBL" id="MDD1147736.1"/>
    </source>
</evidence>
<dbReference type="InterPro" id="IPR001223">
    <property type="entry name" value="Glyco_hydro18_cat"/>
</dbReference>
<dbReference type="Gene3D" id="3.10.50.10">
    <property type="match status" value="1"/>
</dbReference>
<evidence type="ECO:0000256" key="3">
    <source>
        <dbReference type="ARBA" id="ARBA00023024"/>
    </source>
</evidence>
<evidence type="ECO:0000313" key="8">
    <source>
        <dbReference type="Proteomes" id="UP001217610"/>
    </source>
</evidence>